<comment type="caution">
    <text evidence="7">The sequence shown here is derived from an EMBL/GenBank/DDBJ whole genome shotgun (WGS) entry which is preliminary data.</text>
</comment>
<feature type="transmembrane region" description="Helical" evidence="5">
    <location>
        <begin position="20"/>
        <end position="37"/>
    </location>
</feature>
<sequence>MFLQWFCEQLLPTSAIAARYFITAGVSTLSIIALCIFQQRTLKRVLSQGPDNSSFNRSAGNISALTSQIAIGAAEVSHFVDEVNQSIDNNGEYASRIAVAAEQLNQTTKSLGDNAKHVLEQARHAQQLSQNGKITTQEGYRSIVQLSKDVDTAASQLLALKSSADQIRNITSLIGGVAEQTNLLALNAAIEAARAGEHGRGFAVVADEVRALAAKSAQATNDIESMLANIHNETDQTSALMQQVVEQTSSVVEAMQKLDEGFGDISSSIDQSTDAIGHIESALQEQADTTADISSSINQVRDSLTHTGSRSKDISSQAYSLSQTTEGIFTELGDWETGTFEQQVLEEANSAALRCGEELANGLLSGQFTERDLFDPKYEEQSGTNPPKYSTPFDELTDKLFPAIQEPILERNPQIIYAGAVDQRGYFPTHNRRFSQILTGDYQLDMANNRTKRIFDDPTGIRCGKHTDKVLLQTYKRDTGEVMHDLSVPIFVNERHWGGFRIGFKASND</sequence>
<keyword evidence="5" id="KW-1133">Transmembrane helix</keyword>
<evidence type="ECO:0000313" key="7">
    <source>
        <dbReference type="EMBL" id="RKF21570.1"/>
    </source>
</evidence>
<dbReference type="Pfam" id="PF00015">
    <property type="entry name" value="MCPsignal"/>
    <property type="match status" value="1"/>
</dbReference>
<dbReference type="GO" id="GO:0016020">
    <property type="term" value="C:membrane"/>
    <property type="evidence" value="ECO:0007669"/>
    <property type="project" value="UniProtKB-SubCell"/>
</dbReference>
<evidence type="ECO:0000256" key="2">
    <source>
        <dbReference type="ARBA" id="ARBA00023224"/>
    </source>
</evidence>
<evidence type="ECO:0000313" key="8">
    <source>
        <dbReference type="Proteomes" id="UP000286482"/>
    </source>
</evidence>
<dbReference type="GO" id="GO:0007165">
    <property type="term" value="P:signal transduction"/>
    <property type="evidence" value="ECO:0007669"/>
    <property type="project" value="UniProtKB-KW"/>
</dbReference>
<keyword evidence="2 4" id="KW-0807">Transducer</keyword>
<dbReference type="SMART" id="SM00283">
    <property type="entry name" value="MA"/>
    <property type="match status" value="1"/>
</dbReference>
<evidence type="ECO:0000259" key="6">
    <source>
        <dbReference type="PROSITE" id="PS50111"/>
    </source>
</evidence>
<dbReference type="AlphaFoldDB" id="A0A420ELP7"/>
<dbReference type="Proteomes" id="UP000286482">
    <property type="component" value="Unassembled WGS sequence"/>
</dbReference>
<dbReference type="Gene3D" id="1.10.287.950">
    <property type="entry name" value="Methyl-accepting chemotaxis protein"/>
    <property type="match status" value="1"/>
</dbReference>
<evidence type="ECO:0000256" key="5">
    <source>
        <dbReference type="SAM" id="Phobius"/>
    </source>
</evidence>
<dbReference type="InterPro" id="IPR004089">
    <property type="entry name" value="MCPsignal_dom"/>
</dbReference>
<keyword evidence="8" id="KW-1185">Reference proteome</keyword>
<dbReference type="PANTHER" id="PTHR32089:SF112">
    <property type="entry name" value="LYSOZYME-LIKE PROTEIN-RELATED"/>
    <property type="match status" value="1"/>
</dbReference>
<evidence type="ECO:0000256" key="1">
    <source>
        <dbReference type="ARBA" id="ARBA00004370"/>
    </source>
</evidence>
<evidence type="ECO:0000256" key="3">
    <source>
        <dbReference type="ARBA" id="ARBA00029447"/>
    </source>
</evidence>
<dbReference type="PANTHER" id="PTHR32089">
    <property type="entry name" value="METHYL-ACCEPTING CHEMOTAXIS PROTEIN MCPB"/>
    <property type="match status" value="1"/>
</dbReference>
<dbReference type="SUPFAM" id="SSF58104">
    <property type="entry name" value="Methyl-accepting chemotaxis protein (MCP) signaling domain"/>
    <property type="match status" value="1"/>
</dbReference>
<feature type="domain" description="Methyl-accepting transducer" evidence="6">
    <location>
        <begin position="65"/>
        <end position="301"/>
    </location>
</feature>
<dbReference type="CDD" id="cd11386">
    <property type="entry name" value="MCP_signal"/>
    <property type="match status" value="1"/>
</dbReference>
<dbReference type="GO" id="GO:0004888">
    <property type="term" value="F:transmembrane signaling receptor activity"/>
    <property type="evidence" value="ECO:0007669"/>
    <property type="project" value="InterPro"/>
</dbReference>
<evidence type="ECO:0000256" key="4">
    <source>
        <dbReference type="PROSITE-ProRule" id="PRU00284"/>
    </source>
</evidence>
<dbReference type="InterPro" id="IPR004090">
    <property type="entry name" value="Chemotax_Me-accpt_rcpt"/>
</dbReference>
<organism evidence="7 8">
    <name type="scientific">Alginatibacterium sediminis</name>
    <dbReference type="NCBI Taxonomy" id="2164068"/>
    <lineage>
        <taxon>Bacteria</taxon>
        <taxon>Pseudomonadati</taxon>
        <taxon>Pseudomonadota</taxon>
        <taxon>Gammaproteobacteria</taxon>
        <taxon>Alteromonadales</taxon>
        <taxon>Alteromonadaceae</taxon>
        <taxon>Alginatibacterium</taxon>
    </lineage>
</organism>
<dbReference type="EMBL" id="RAQO01000002">
    <property type="protein sequence ID" value="RKF21570.1"/>
    <property type="molecule type" value="Genomic_DNA"/>
</dbReference>
<comment type="similarity">
    <text evidence="3">Belongs to the methyl-accepting chemotaxis (MCP) protein family.</text>
</comment>
<keyword evidence="5" id="KW-0812">Transmembrane</keyword>
<keyword evidence="5" id="KW-0472">Membrane</keyword>
<protein>
    <submittedName>
        <fullName evidence="7">Methyl-accepting chemotaxis protein</fullName>
    </submittedName>
</protein>
<comment type="subcellular location">
    <subcellularLocation>
        <location evidence="1">Membrane</location>
    </subcellularLocation>
</comment>
<name>A0A420ELP7_9ALTE</name>
<dbReference type="PROSITE" id="PS50111">
    <property type="entry name" value="CHEMOTAXIS_TRANSDUC_2"/>
    <property type="match status" value="1"/>
</dbReference>
<dbReference type="GO" id="GO:0006935">
    <property type="term" value="P:chemotaxis"/>
    <property type="evidence" value="ECO:0007669"/>
    <property type="project" value="InterPro"/>
</dbReference>
<gene>
    <name evidence="7" type="ORF">DBZ36_02015</name>
</gene>
<dbReference type="OrthoDB" id="2489132at2"/>
<reference evidence="7 8" key="1">
    <citation type="submission" date="2018-09" db="EMBL/GenBank/DDBJ databases">
        <authorList>
            <person name="Wang Z."/>
        </authorList>
    </citation>
    <scope>NUCLEOTIDE SEQUENCE [LARGE SCALE GENOMIC DNA]</scope>
    <source>
        <strain evidence="7 8">ALS 81</strain>
    </source>
</reference>
<proteinExistence type="inferred from homology"/>
<accession>A0A420ELP7</accession>
<dbReference type="PRINTS" id="PR00260">
    <property type="entry name" value="CHEMTRNSDUCR"/>
</dbReference>